<dbReference type="Proteomes" id="UP000254841">
    <property type="component" value="Unassembled WGS sequence"/>
</dbReference>
<evidence type="ECO:0000313" key="1">
    <source>
        <dbReference type="EMBL" id="STO97784.1"/>
    </source>
</evidence>
<name>A0A377J685_9HELI</name>
<evidence type="ECO:0000313" key="2">
    <source>
        <dbReference type="Proteomes" id="UP000254841"/>
    </source>
</evidence>
<protein>
    <submittedName>
        <fullName evidence="1">Uncharacterized protein</fullName>
    </submittedName>
</protein>
<proteinExistence type="predicted"/>
<accession>A0A377J685</accession>
<dbReference type="EMBL" id="UGHV01000001">
    <property type="protein sequence ID" value="STO97784.1"/>
    <property type="molecule type" value="Genomic_DNA"/>
</dbReference>
<reference evidence="1 2" key="1">
    <citation type="submission" date="2018-06" db="EMBL/GenBank/DDBJ databases">
        <authorList>
            <consortium name="Pathogen Informatics"/>
            <person name="Doyle S."/>
        </authorList>
    </citation>
    <scope>NUCLEOTIDE SEQUENCE [LARGE SCALE GENOMIC DNA]</scope>
    <source>
        <strain evidence="1 2">NCTC12410</strain>
    </source>
</reference>
<gene>
    <name evidence="1" type="ORF">NCTC12410_01621</name>
</gene>
<dbReference type="AlphaFoldDB" id="A0A377J685"/>
<organism evidence="1 2">
    <name type="scientific">Helicobacter canis</name>
    <dbReference type="NCBI Taxonomy" id="29419"/>
    <lineage>
        <taxon>Bacteria</taxon>
        <taxon>Pseudomonadati</taxon>
        <taxon>Campylobacterota</taxon>
        <taxon>Epsilonproteobacteria</taxon>
        <taxon>Campylobacterales</taxon>
        <taxon>Helicobacteraceae</taxon>
        <taxon>Helicobacter</taxon>
    </lineage>
</organism>
<sequence length="42" mass="5212">MRQIWQKRNMKEQILSFRIFATYLYLITKTHFPLSNSQIPRI</sequence>